<dbReference type="GO" id="GO:0042393">
    <property type="term" value="F:histone binding"/>
    <property type="evidence" value="ECO:0007669"/>
    <property type="project" value="InterPro"/>
</dbReference>
<evidence type="ECO:0000313" key="3">
    <source>
        <dbReference type="EMBL" id="VDO47586.1"/>
    </source>
</evidence>
<name>A0A183HGU0_9BILA</name>
<feature type="region of interest" description="Disordered" evidence="2">
    <location>
        <begin position="34"/>
        <end position="53"/>
    </location>
</feature>
<gene>
    <name evidence="3" type="ORF">OFLC_LOCUS6702</name>
</gene>
<evidence type="ECO:0000313" key="5">
    <source>
        <dbReference type="WBParaSite" id="OFLC_0000670101-mRNA-1"/>
    </source>
</evidence>
<accession>A0A183HGU0</accession>
<reference evidence="3 4" key="2">
    <citation type="submission" date="2018-11" db="EMBL/GenBank/DDBJ databases">
        <authorList>
            <consortium name="Pathogen Informatics"/>
        </authorList>
    </citation>
    <scope>NUCLEOTIDE SEQUENCE [LARGE SCALE GENOMIC DNA]</scope>
</reference>
<dbReference type="Gene3D" id="1.20.58.2170">
    <property type="match status" value="1"/>
</dbReference>
<dbReference type="AlphaFoldDB" id="A0A183HGU0"/>
<dbReference type="WBParaSite" id="OFLC_0000670101-mRNA-1">
    <property type="protein sequence ID" value="OFLC_0000670101-mRNA-1"/>
    <property type="gene ID" value="OFLC_0000670101"/>
</dbReference>
<proteinExistence type="predicted"/>
<protein>
    <submittedName>
        <fullName evidence="5">BHLH domain-containing protein</fullName>
    </submittedName>
</protein>
<evidence type="ECO:0000256" key="2">
    <source>
        <dbReference type="SAM" id="MobiDB-lite"/>
    </source>
</evidence>
<dbReference type="EMBL" id="UZAJ01006532">
    <property type="protein sequence ID" value="VDO47586.1"/>
    <property type="molecule type" value="Genomic_DNA"/>
</dbReference>
<keyword evidence="4" id="KW-1185">Reference proteome</keyword>
<dbReference type="InterPro" id="IPR046426">
    <property type="entry name" value="DAXX_histone-bd_sf"/>
</dbReference>
<evidence type="ECO:0000313" key="4">
    <source>
        <dbReference type="Proteomes" id="UP000267606"/>
    </source>
</evidence>
<sequence>MVGTSSWRIPVSGLRNTNERGEIRLVSDLRSTGERGSGVGRNMKKAIDSVGPGEPSIRKINKSALKKKISKIDKLVKLYKQLREAITKLENREVSFGEDYNEEYEEACNRRLLKLMQKRLQIHNYLVRKEIFVSDTGETILPDIKPKLIITSTGVEDLNMLLTEYVNQETDSDVLGCKIRMPYK</sequence>
<dbReference type="Proteomes" id="UP000267606">
    <property type="component" value="Unassembled WGS sequence"/>
</dbReference>
<organism evidence="5">
    <name type="scientific">Onchocerca flexuosa</name>
    <dbReference type="NCBI Taxonomy" id="387005"/>
    <lineage>
        <taxon>Eukaryota</taxon>
        <taxon>Metazoa</taxon>
        <taxon>Ecdysozoa</taxon>
        <taxon>Nematoda</taxon>
        <taxon>Chromadorea</taxon>
        <taxon>Rhabditida</taxon>
        <taxon>Spirurina</taxon>
        <taxon>Spiruromorpha</taxon>
        <taxon>Filarioidea</taxon>
        <taxon>Onchocercidae</taxon>
        <taxon>Onchocerca</taxon>
    </lineage>
</organism>
<evidence type="ECO:0000256" key="1">
    <source>
        <dbReference type="SAM" id="Coils"/>
    </source>
</evidence>
<reference evidence="5" key="1">
    <citation type="submission" date="2016-06" db="UniProtKB">
        <authorList>
            <consortium name="WormBaseParasite"/>
        </authorList>
    </citation>
    <scope>IDENTIFICATION</scope>
</reference>
<feature type="coiled-coil region" evidence="1">
    <location>
        <begin position="65"/>
        <end position="92"/>
    </location>
</feature>
<keyword evidence="1" id="KW-0175">Coiled coil</keyword>
<dbReference type="STRING" id="387005.A0A183HGU0"/>